<keyword evidence="9" id="KW-1185">Reference proteome</keyword>
<feature type="transmembrane region" description="Helical" evidence="6">
    <location>
        <begin position="34"/>
        <end position="52"/>
    </location>
</feature>
<evidence type="ECO:0000256" key="5">
    <source>
        <dbReference type="ARBA" id="ARBA00023136"/>
    </source>
</evidence>
<keyword evidence="2" id="KW-1003">Cell membrane</keyword>
<evidence type="ECO:0000256" key="4">
    <source>
        <dbReference type="ARBA" id="ARBA00022989"/>
    </source>
</evidence>
<keyword evidence="3 6" id="KW-0812">Transmembrane</keyword>
<sequence>MCYEALLVLALLAATLLLPHLLVGAFLHRVAAPFTLWIQVFATLLVYFVWFWSAGRRTLAMKTWKIRIVASDGSDLRPAQALLRYLLCWPSFLLGGIGILWGFIDRDRQFLHDRLAGTRLIGER</sequence>
<name>A0A1G7ZSR8_9RHOO</name>
<evidence type="ECO:0000256" key="2">
    <source>
        <dbReference type="ARBA" id="ARBA00022475"/>
    </source>
</evidence>
<dbReference type="STRING" id="83767.SAMN05660652_01269"/>
<evidence type="ECO:0000256" key="3">
    <source>
        <dbReference type="ARBA" id="ARBA00022692"/>
    </source>
</evidence>
<evidence type="ECO:0000259" key="7">
    <source>
        <dbReference type="Pfam" id="PF06271"/>
    </source>
</evidence>
<accession>A0A1G7ZSR8</accession>
<dbReference type="PANTHER" id="PTHR36115:SF10">
    <property type="entry name" value="RDD DOMAIN-CONTAINING PROTEIN"/>
    <property type="match status" value="1"/>
</dbReference>
<evidence type="ECO:0000313" key="8">
    <source>
        <dbReference type="EMBL" id="SDH11739.1"/>
    </source>
</evidence>
<feature type="transmembrane region" description="Helical" evidence="6">
    <location>
        <begin position="82"/>
        <end position="104"/>
    </location>
</feature>
<reference evidence="8 9" key="1">
    <citation type="submission" date="2016-10" db="EMBL/GenBank/DDBJ databases">
        <authorList>
            <person name="de Groot N.N."/>
        </authorList>
    </citation>
    <scope>NUCLEOTIDE SEQUENCE [LARGE SCALE GENOMIC DNA]</scope>
    <source>
        <strain evidence="8 9">DSM 5885</strain>
    </source>
</reference>
<dbReference type="InterPro" id="IPR010432">
    <property type="entry name" value="RDD"/>
</dbReference>
<dbReference type="GO" id="GO:0005886">
    <property type="term" value="C:plasma membrane"/>
    <property type="evidence" value="ECO:0007669"/>
    <property type="project" value="UniProtKB-SubCell"/>
</dbReference>
<evidence type="ECO:0000256" key="1">
    <source>
        <dbReference type="ARBA" id="ARBA00004651"/>
    </source>
</evidence>
<evidence type="ECO:0000256" key="6">
    <source>
        <dbReference type="SAM" id="Phobius"/>
    </source>
</evidence>
<protein>
    <submittedName>
        <fullName evidence="8">RDD family protein</fullName>
    </submittedName>
</protein>
<dbReference type="Pfam" id="PF06271">
    <property type="entry name" value="RDD"/>
    <property type="match status" value="1"/>
</dbReference>
<feature type="domain" description="RDD" evidence="7">
    <location>
        <begin position="27"/>
        <end position="117"/>
    </location>
</feature>
<dbReference type="Proteomes" id="UP000198607">
    <property type="component" value="Unassembled WGS sequence"/>
</dbReference>
<keyword evidence="4 6" id="KW-1133">Transmembrane helix</keyword>
<dbReference type="PANTHER" id="PTHR36115">
    <property type="entry name" value="PROLINE-RICH ANTIGEN HOMOLOG-RELATED"/>
    <property type="match status" value="1"/>
</dbReference>
<comment type="subcellular location">
    <subcellularLocation>
        <location evidence="1">Cell membrane</location>
        <topology evidence="1">Multi-pass membrane protein</topology>
    </subcellularLocation>
</comment>
<dbReference type="InterPro" id="IPR051791">
    <property type="entry name" value="Pra-immunoreactive"/>
</dbReference>
<evidence type="ECO:0000313" key="9">
    <source>
        <dbReference type="Proteomes" id="UP000198607"/>
    </source>
</evidence>
<organism evidence="8 9">
    <name type="scientific">Propionivibrio dicarboxylicus</name>
    <dbReference type="NCBI Taxonomy" id="83767"/>
    <lineage>
        <taxon>Bacteria</taxon>
        <taxon>Pseudomonadati</taxon>
        <taxon>Pseudomonadota</taxon>
        <taxon>Betaproteobacteria</taxon>
        <taxon>Rhodocyclales</taxon>
        <taxon>Rhodocyclaceae</taxon>
        <taxon>Propionivibrio</taxon>
    </lineage>
</organism>
<dbReference type="EMBL" id="FNCY01000003">
    <property type="protein sequence ID" value="SDH11739.1"/>
    <property type="molecule type" value="Genomic_DNA"/>
</dbReference>
<keyword evidence="5 6" id="KW-0472">Membrane</keyword>
<proteinExistence type="predicted"/>
<dbReference type="AlphaFoldDB" id="A0A1G7ZSR8"/>
<gene>
    <name evidence="8" type="ORF">SAMN05660652_01269</name>
</gene>